<dbReference type="EMBL" id="CP136897">
    <property type="protein sequence ID" value="WOL18155.1"/>
    <property type="molecule type" value="Genomic_DNA"/>
</dbReference>
<gene>
    <name evidence="2" type="ORF">Cni_G26948</name>
</gene>
<evidence type="ECO:0000259" key="1">
    <source>
        <dbReference type="PROSITE" id="PS51297"/>
    </source>
</evidence>
<proteinExistence type="predicted"/>
<evidence type="ECO:0000313" key="3">
    <source>
        <dbReference type="Proteomes" id="UP001327560"/>
    </source>
</evidence>
<dbReference type="Pfam" id="PF01486">
    <property type="entry name" value="K-box"/>
    <property type="match status" value="1"/>
</dbReference>
<feature type="domain" description="K-box" evidence="1">
    <location>
        <begin position="1"/>
        <end position="66"/>
    </location>
</feature>
<dbReference type="PROSITE" id="PS51297">
    <property type="entry name" value="K_BOX"/>
    <property type="match status" value="1"/>
</dbReference>
<organism evidence="2 3">
    <name type="scientific">Canna indica</name>
    <name type="common">Indian-shot</name>
    <dbReference type="NCBI Taxonomy" id="4628"/>
    <lineage>
        <taxon>Eukaryota</taxon>
        <taxon>Viridiplantae</taxon>
        <taxon>Streptophyta</taxon>
        <taxon>Embryophyta</taxon>
        <taxon>Tracheophyta</taxon>
        <taxon>Spermatophyta</taxon>
        <taxon>Magnoliopsida</taxon>
        <taxon>Liliopsida</taxon>
        <taxon>Zingiberales</taxon>
        <taxon>Cannaceae</taxon>
        <taxon>Canna</taxon>
    </lineage>
</organism>
<reference evidence="2 3" key="1">
    <citation type="submission" date="2023-10" db="EMBL/GenBank/DDBJ databases">
        <title>Chromosome-scale genome assembly provides insights into flower coloration mechanisms of Canna indica.</title>
        <authorList>
            <person name="Li C."/>
        </authorList>
    </citation>
    <scope>NUCLEOTIDE SEQUENCE [LARGE SCALE GENOMIC DNA]</scope>
    <source>
        <tissue evidence="2">Flower</tissue>
    </source>
</reference>
<name>A0AAQ3L0P8_9LILI</name>
<dbReference type="Proteomes" id="UP001327560">
    <property type="component" value="Chromosome 8"/>
</dbReference>
<dbReference type="InterPro" id="IPR002487">
    <property type="entry name" value="TF_Kbox"/>
</dbReference>
<dbReference type="AlphaFoldDB" id="A0AAQ3L0P8"/>
<evidence type="ECO:0000313" key="2">
    <source>
        <dbReference type="EMBL" id="WOL18155.1"/>
    </source>
</evidence>
<keyword evidence="3" id="KW-1185">Reference proteome</keyword>
<dbReference type="GO" id="GO:0003700">
    <property type="term" value="F:DNA-binding transcription factor activity"/>
    <property type="evidence" value="ECO:0007669"/>
    <property type="project" value="InterPro"/>
</dbReference>
<protein>
    <recommendedName>
        <fullName evidence="1">K-box domain-containing protein</fullName>
    </recommendedName>
</protein>
<accession>A0AAQ3L0P8</accession>
<sequence>MGEDLDGMDVKELRGLEQNLDGALKVVRNRKYHVISTQTDTYKKKLKNSQEAHRNLLHELELKEDHQIYGYVEDEPGHYEGSLGLANDGGAHHMYAFRVQPSQPNLHGMRYASSHDLRLA</sequence>
<dbReference type="GO" id="GO:0005634">
    <property type="term" value="C:nucleus"/>
    <property type="evidence" value="ECO:0007669"/>
    <property type="project" value="InterPro"/>
</dbReference>